<reference evidence="2 3" key="1">
    <citation type="submission" date="2024-11" db="EMBL/GenBank/DDBJ databases">
        <title>A near-complete genome assembly of Cinchona calisaya.</title>
        <authorList>
            <person name="Lian D.C."/>
            <person name="Zhao X.W."/>
            <person name="Wei L."/>
        </authorList>
    </citation>
    <scope>NUCLEOTIDE SEQUENCE [LARGE SCALE GENOMIC DNA]</scope>
    <source>
        <tissue evidence="2">Nenye</tissue>
    </source>
</reference>
<dbReference type="Proteomes" id="UP001630127">
    <property type="component" value="Unassembled WGS sequence"/>
</dbReference>
<keyword evidence="1" id="KW-0472">Membrane</keyword>
<name>A0ABD2YTM4_9GENT</name>
<proteinExistence type="predicted"/>
<comment type="caution">
    <text evidence="2">The sequence shown here is derived from an EMBL/GenBank/DDBJ whole genome shotgun (WGS) entry which is preliminary data.</text>
</comment>
<dbReference type="EMBL" id="JBJUIK010000012">
    <property type="protein sequence ID" value="KAL3510293.1"/>
    <property type="molecule type" value="Genomic_DNA"/>
</dbReference>
<keyword evidence="3" id="KW-1185">Reference proteome</keyword>
<keyword evidence="1" id="KW-1133">Transmembrane helix</keyword>
<dbReference type="AlphaFoldDB" id="A0ABD2YTM4"/>
<keyword evidence="1" id="KW-0812">Transmembrane</keyword>
<organism evidence="2 3">
    <name type="scientific">Cinchona calisaya</name>
    <dbReference type="NCBI Taxonomy" id="153742"/>
    <lineage>
        <taxon>Eukaryota</taxon>
        <taxon>Viridiplantae</taxon>
        <taxon>Streptophyta</taxon>
        <taxon>Embryophyta</taxon>
        <taxon>Tracheophyta</taxon>
        <taxon>Spermatophyta</taxon>
        <taxon>Magnoliopsida</taxon>
        <taxon>eudicotyledons</taxon>
        <taxon>Gunneridae</taxon>
        <taxon>Pentapetalae</taxon>
        <taxon>asterids</taxon>
        <taxon>lamiids</taxon>
        <taxon>Gentianales</taxon>
        <taxon>Rubiaceae</taxon>
        <taxon>Cinchonoideae</taxon>
        <taxon>Cinchoneae</taxon>
        <taxon>Cinchona</taxon>
    </lineage>
</organism>
<accession>A0ABD2YTM4</accession>
<sequence>MDRPNTTLPQGNGFSRLGAINSGCFSCGESGHSYLTRLQRQVSLVEVLMTKNMKKNIMNFQFMINMTKRKRLICYLWKICMVFINFGVENGPAMDKDWTEQLPKKKRDVVQEVLDVKQVRS</sequence>
<feature type="transmembrane region" description="Helical" evidence="1">
    <location>
        <begin position="72"/>
        <end position="88"/>
    </location>
</feature>
<evidence type="ECO:0000313" key="2">
    <source>
        <dbReference type="EMBL" id="KAL3510293.1"/>
    </source>
</evidence>
<protein>
    <submittedName>
        <fullName evidence="2">Uncharacterized protein</fullName>
    </submittedName>
</protein>
<evidence type="ECO:0000256" key="1">
    <source>
        <dbReference type="SAM" id="Phobius"/>
    </source>
</evidence>
<gene>
    <name evidence="2" type="ORF">ACH5RR_029694</name>
</gene>
<evidence type="ECO:0000313" key="3">
    <source>
        <dbReference type="Proteomes" id="UP001630127"/>
    </source>
</evidence>